<dbReference type="InterPro" id="IPR005824">
    <property type="entry name" value="KOW"/>
</dbReference>
<evidence type="ECO:0000256" key="19">
    <source>
        <dbReference type="SAM" id="MobiDB-lite"/>
    </source>
</evidence>
<comment type="similarity">
    <text evidence="4">Belongs to the MOS2 family.</text>
</comment>
<feature type="domain" description="G-patch" evidence="21">
    <location>
        <begin position="285"/>
        <end position="331"/>
    </location>
</feature>
<dbReference type="GO" id="GO:0005737">
    <property type="term" value="C:cytoplasm"/>
    <property type="evidence" value="ECO:0007669"/>
    <property type="project" value="UniProtKB-SubCell"/>
</dbReference>
<evidence type="ECO:0000256" key="4">
    <source>
        <dbReference type="ARBA" id="ARBA00010966"/>
    </source>
</evidence>
<evidence type="ECO:0000313" key="22">
    <source>
        <dbReference type="EMBL" id="KAH0810980.1"/>
    </source>
</evidence>
<keyword evidence="13" id="KW-0413">Isomerase</keyword>
<evidence type="ECO:0000313" key="23">
    <source>
        <dbReference type="Proteomes" id="UP000719412"/>
    </source>
</evidence>
<name>A0A8J6L7R3_TENMO</name>
<evidence type="ECO:0000256" key="8">
    <source>
        <dbReference type="ARBA" id="ARBA00022728"/>
    </source>
</evidence>
<dbReference type="PANTHER" id="PTHR11071:SF561">
    <property type="entry name" value="PEPTIDYL-PROLYL CIS-TRANS ISOMERASE D-RELATED"/>
    <property type="match status" value="1"/>
</dbReference>
<evidence type="ECO:0000256" key="14">
    <source>
        <dbReference type="ARBA" id="ARBA00023242"/>
    </source>
</evidence>
<dbReference type="Pfam" id="PF12656">
    <property type="entry name" value="G-patch_2"/>
    <property type="match status" value="1"/>
</dbReference>
<dbReference type="CDD" id="cd01926">
    <property type="entry name" value="cyclophilin_ABH_like"/>
    <property type="match status" value="1"/>
</dbReference>
<dbReference type="GO" id="GO:0006397">
    <property type="term" value="P:mRNA processing"/>
    <property type="evidence" value="ECO:0007669"/>
    <property type="project" value="UniProtKB-KW"/>
</dbReference>
<dbReference type="SUPFAM" id="SSF50891">
    <property type="entry name" value="Cyclophilin-like"/>
    <property type="match status" value="1"/>
</dbReference>
<evidence type="ECO:0000256" key="18">
    <source>
        <dbReference type="ARBA" id="ARBA00059766"/>
    </source>
</evidence>
<evidence type="ECO:0000256" key="16">
    <source>
        <dbReference type="ARBA" id="ARBA00040924"/>
    </source>
</evidence>
<evidence type="ECO:0000256" key="7">
    <source>
        <dbReference type="ARBA" id="ARBA00022664"/>
    </source>
</evidence>
<evidence type="ECO:0000256" key="5">
    <source>
        <dbReference type="ARBA" id="ARBA00013194"/>
    </source>
</evidence>
<dbReference type="Proteomes" id="UP000719412">
    <property type="component" value="Unassembled WGS sequence"/>
</dbReference>
<keyword evidence="6" id="KW-0963">Cytoplasm</keyword>
<dbReference type="InterPro" id="IPR029000">
    <property type="entry name" value="Cyclophilin-like_dom_sf"/>
</dbReference>
<evidence type="ECO:0000256" key="2">
    <source>
        <dbReference type="ARBA" id="ARBA00004324"/>
    </source>
</evidence>
<evidence type="ECO:0000259" key="21">
    <source>
        <dbReference type="PROSITE" id="PS50174"/>
    </source>
</evidence>
<evidence type="ECO:0000256" key="11">
    <source>
        <dbReference type="ARBA" id="ARBA00023186"/>
    </source>
</evidence>
<feature type="compositionally biased region" description="Basic residues" evidence="19">
    <location>
        <begin position="474"/>
        <end position="486"/>
    </location>
</feature>
<evidence type="ECO:0000256" key="9">
    <source>
        <dbReference type="ARBA" id="ARBA00022990"/>
    </source>
</evidence>
<dbReference type="PROSITE" id="PS50072">
    <property type="entry name" value="CSA_PPIASE_2"/>
    <property type="match status" value="1"/>
</dbReference>
<dbReference type="PROSITE" id="PS00170">
    <property type="entry name" value="CSA_PPIASE_1"/>
    <property type="match status" value="1"/>
</dbReference>
<comment type="subcellular location">
    <subcellularLocation>
        <location evidence="3">Cytoplasm</location>
    </subcellularLocation>
    <subcellularLocation>
        <location evidence="2">Nucleus speckle</location>
    </subcellularLocation>
</comment>
<dbReference type="AlphaFoldDB" id="A0A8J6L7R3"/>
<dbReference type="InterPro" id="IPR000467">
    <property type="entry name" value="G_patch_dom"/>
</dbReference>
<protein>
    <recommendedName>
        <fullName evidence="16">Peptidyl-prolyl cis-trans isomerase H</fullName>
        <ecNumber evidence="5">5.2.1.8</ecNumber>
    </recommendedName>
    <alternativeName>
        <fullName evidence="17">Rotamase H</fullName>
    </alternativeName>
</protein>
<dbReference type="GO" id="GO:0003755">
    <property type="term" value="F:peptidyl-prolyl cis-trans isomerase activity"/>
    <property type="evidence" value="ECO:0007669"/>
    <property type="project" value="UniProtKB-KW"/>
</dbReference>
<dbReference type="Gene3D" id="2.40.100.10">
    <property type="entry name" value="Cyclophilin-like"/>
    <property type="match status" value="1"/>
</dbReference>
<organism evidence="22 23">
    <name type="scientific">Tenebrio molitor</name>
    <name type="common">Yellow mealworm beetle</name>
    <dbReference type="NCBI Taxonomy" id="7067"/>
    <lineage>
        <taxon>Eukaryota</taxon>
        <taxon>Metazoa</taxon>
        <taxon>Ecdysozoa</taxon>
        <taxon>Arthropoda</taxon>
        <taxon>Hexapoda</taxon>
        <taxon>Insecta</taxon>
        <taxon>Pterygota</taxon>
        <taxon>Neoptera</taxon>
        <taxon>Endopterygota</taxon>
        <taxon>Coleoptera</taxon>
        <taxon>Polyphaga</taxon>
        <taxon>Cucujiformia</taxon>
        <taxon>Tenebrionidae</taxon>
        <taxon>Tenebrio</taxon>
    </lineage>
</organism>
<feature type="compositionally biased region" description="Basic and acidic residues" evidence="19">
    <location>
        <begin position="454"/>
        <end position="473"/>
    </location>
</feature>
<gene>
    <name evidence="22" type="ORF">GEV33_011813</name>
</gene>
<feature type="compositionally biased region" description="Basic residues" evidence="19">
    <location>
        <begin position="498"/>
        <end position="509"/>
    </location>
</feature>
<keyword evidence="14" id="KW-0539">Nucleus</keyword>
<reference evidence="22" key="2">
    <citation type="submission" date="2021-08" db="EMBL/GenBank/DDBJ databases">
        <authorList>
            <person name="Eriksson T."/>
        </authorList>
    </citation>
    <scope>NUCLEOTIDE SEQUENCE</scope>
    <source>
        <strain evidence="22">Stoneville</strain>
        <tissue evidence="22">Whole head</tissue>
    </source>
</reference>
<dbReference type="SMART" id="SM00443">
    <property type="entry name" value="G_patch"/>
    <property type="match status" value="1"/>
</dbReference>
<keyword evidence="7" id="KW-0507">mRNA processing</keyword>
<keyword evidence="11" id="KW-0143">Chaperone</keyword>
<feature type="compositionally biased region" description="Basic residues" evidence="19">
    <location>
        <begin position="443"/>
        <end position="453"/>
    </location>
</feature>
<reference evidence="22" key="1">
    <citation type="journal article" date="2020" name="J Insects Food Feed">
        <title>The yellow mealworm (Tenebrio molitor) genome: a resource for the emerging insects as food and feed industry.</title>
        <authorList>
            <person name="Eriksson T."/>
            <person name="Andere A."/>
            <person name="Kelstrup H."/>
            <person name="Emery V."/>
            <person name="Picard C."/>
        </authorList>
    </citation>
    <scope>NUCLEOTIDE SEQUENCE</scope>
    <source>
        <strain evidence="22">Stoneville</strain>
        <tissue evidence="22">Whole head</tissue>
    </source>
</reference>
<dbReference type="PRINTS" id="PR00153">
    <property type="entry name" value="CSAPPISMRASE"/>
</dbReference>
<feature type="region of interest" description="Disordered" evidence="19">
    <location>
        <begin position="422"/>
        <end position="530"/>
    </location>
</feature>
<keyword evidence="9" id="KW-0007">Acetylation</keyword>
<dbReference type="EMBL" id="JABDTM020027136">
    <property type="protein sequence ID" value="KAH0810980.1"/>
    <property type="molecule type" value="Genomic_DNA"/>
</dbReference>
<keyword evidence="8" id="KW-0747">Spliceosome</keyword>
<keyword evidence="10" id="KW-0697">Rotamase</keyword>
<dbReference type="GO" id="GO:0016607">
    <property type="term" value="C:nuclear speck"/>
    <property type="evidence" value="ECO:0007669"/>
    <property type="project" value="UniProtKB-SubCell"/>
</dbReference>
<evidence type="ECO:0000256" key="15">
    <source>
        <dbReference type="ARBA" id="ARBA00038512"/>
    </source>
</evidence>
<dbReference type="InterPro" id="IPR041993">
    <property type="entry name" value="GPKOW_KOW1"/>
</dbReference>
<feature type="domain" description="PPIase cyclophilin-type" evidence="20">
    <location>
        <begin position="20"/>
        <end position="183"/>
    </location>
</feature>
<evidence type="ECO:0000256" key="17">
    <source>
        <dbReference type="ARBA" id="ARBA00041924"/>
    </source>
</evidence>
<evidence type="ECO:0000259" key="20">
    <source>
        <dbReference type="PROSITE" id="PS50072"/>
    </source>
</evidence>
<dbReference type="Pfam" id="PF00160">
    <property type="entry name" value="Pro_isomerase"/>
    <property type="match status" value="1"/>
</dbReference>
<accession>A0A8J6L7R3</accession>
<dbReference type="GO" id="GO:0005681">
    <property type="term" value="C:spliceosomal complex"/>
    <property type="evidence" value="ECO:0007669"/>
    <property type="project" value="UniProtKB-KW"/>
</dbReference>
<evidence type="ECO:0000256" key="10">
    <source>
        <dbReference type="ARBA" id="ARBA00023110"/>
    </source>
</evidence>
<evidence type="ECO:0000256" key="1">
    <source>
        <dbReference type="ARBA" id="ARBA00000971"/>
    </source>
</evidence>
<proteinExistence type="inferred from homology"/>
<evidence type="ECO:0000256" key="13">
    <source>
        <dbReference type="ARBA" id="ARBA00023235"/>
    </source>
</evidence>
<comment type="caution">
    <text evidence="22">The sequence shown here is derived from an EMBL/GenBank/DDBJ whole genome shotgun (WGS) entry which is preliminary data.</text>
</comment>
<evidence type="ECO:0000256" key="3">
    <source>
        <dbReference type="ARBA" id="ARBA00004496"/>
    </source>
</evidence>
<comment type="function">
    <text evidence="18">PPIase that catalyzes the cis-trans isomerization of proline imidic peptide bonds in oligopeptides and may therefore assist protein folding. Participates in pre-mRNA splicing. May play a role in the assembly of the U4/U5/U6 tri-snRNP complex, one of the building blocks of the spliceosome. May act as a chaperone.</text>
</comment>
<feature type="compositionally biased region" description="Basic and acidic residues" evidence="19">
    <location>
        <begin position="487"/>
        <end position="497"/>
    </location>
</feature>
<dbReference type="InterPro" id="IPR026822">
    <property type="entry name" value="Spp2/MOS2_G-patch"/>
</dbReference>
<dbReference type="GO" id="GO:0003676">
    <property type="term" value="F:nucleic acid binding"/>
    <property type="evidence" value="ECO:0007669"/>
    <property type="project" value="InterPro"/>
</dbReference>
<dbReference type="PANTHER" id="PTHR11071">
    <property type="entry name" value="PEPTIDYL-PROLYL CIS-TRANS ISOMERASE"/>
    <property type="match status" value="1"/>
</dbReference>
<dbReference type="Pfam" id="PF00467">
    <property type="entry name" value="KOW"/>
    <property type="match status" value="1"/>
</dbReference>
<dbReference type="CDD" id="cd13152">
    <property type="entry name" value="KOW_GPKOW_A"/>
    <property type="match status" value="1"/>
</dbReference>
<dbReference type="EC" id="5.2.1.8" evidence="5"/>
<dbReference type="GO" id="GO:0008380">
    <property type="term" value="P:RNA splicing"/>
    <property type="evidence" value="ECO:0007669"/>
    <property type="project" value="UniProtKB-KW"/>
</dbReference>
<dbReference type="FunFam" id="2.40.100.10:FF:000017">
    <property type="entry name" value="Peptidyl-prolyl cis-trans isomerase"/>
    <property type="match status" value="1"/>
</dbReference>
<dbReference type="InterPro" id="IPR020892">
    <property type="entry name" value="Cyclophilin-type_PPIase_CS"/>
</dbReference>
<keyword evidence="12" id="KW-0508">mRNA splicing</keyword>
<keyword evidence="23" id="KW-1185">Reference proteome</keyword>
<dbReference type="InterPro" id="IPR002130">
    <property type="entry name" value="Cyclophilin-type_PPIase_dom"/>
</dbReference>
<evidence type="ECO:0000256" key="6">
    <source>
        <dbReference type="ARBA" id="ARBA00022490"/>
    </source>
</evidence>
<sequence length="530" mass="59712">MPNWNQIQAQLRHPANPVVFFDISVGTTEIGRMIFELFADAVPKTSENFRQFCTGEFRKDGVPLGYKGASFHRVIKDFMIQGGDFVNGDGTGVMSIYGGGTFPDENFNLKHDAPGLLSMANSGKDTNGCQFFITCAKCNFLDGKHVVFGRVIDGLLVMRKIENVPTGPNNKPKIPVTIIQCGQIAREKTDELLIIPIQGSSNKLLDQIKKATEKRIKTEADEEKEVPDSALSLDELAARELIREAKNRGIVKNETKVFSLPLTGDKFVAEGAEESSLEDYDSVPISDYGMAMLRGMNWKEGMPIGKRPSARTVPKVPELRPKGLGLGANKMISTSKPSQSTDKDGKELQLVKGAFVVIIAGNHKGHYCQVQGLDDENSRVIVKTAITNEILNLNEFLIVPVTNEEYAKASKIINNAKYEEYQEKSNHKIQKRDKSGDRDRSRSRSRSRHKKKESVRNDSHLESTKDRSRSREREKKKRKKSKKSKHDAHSSDSDNERRRKNKKKSKSKYKSSDSDSEREHRRKKDKETRR</sequence>
<feature type="compositionally biased region" description="Basic and acidic residues" evidence="19">
    <location>
        <begin position="422"/>
        <end position="442"/>
    </location>
</feature>
<feature type="compositionally biased region" description="Basic and acidic residues" evidence="19">
    <location>
        <begin position="510"/>
        <end position="530"/>
    </location>
</feature>
<comment type="catalytic activity">
    <reaction evidence="1">
        <text>[protein]-peptidylproline (omega=180) = [protein]-peptidylproline (omega=0)</text>
        <dbReference type="Rhea" id="RHEA:16237"/>
        <dbReference type="Rhea" id="RHEA-COMP:10747"/>
        <dbReference type="Rhea" id="RHEA-COMP:10748"/>
        <dbReference type="ChEBI" id="CHEBI:83833"/>
        <dbReference type="ChEBI" id="CHEBI:83834"/>
        <dbReference type="EC" id="5.2.1.8"/>
    </reaction>
</comment>
<dbReference type="GO" id="GO:0006457">
    <property type="term" value="P:protein folding"/>
    <property type="evidence" value="ECO:0007669"/>
    <property type="project" value="InterPro"/>
</dbReference>
<dbReference type="GO" id="GO:0016018">
    <property type="term" value="F:cyclosporin A binding"/>
    <property type="evidence" value="ECO:0007669"/>
    <property type="project" value="TreeGrafter"/>
</dbReference>
<evidence type="ECO:0000256" key="12">
    <source>
        <dbReference type="ARBA" id="ARBA00023187"/>
    </source>
</evidence>
<comment type="similarity">
    <text evidence="15">Belongs to the cyclophilin-type PPIase family. PPIase H subfamily.</text>
</comment>
<dbReference type="PROSITE" id="PS50174">
    <property type="entry name" value="G_PATCH"/>
    <property type="match status" value="1"/>
</dbReference>